<keyword evidence="6" id="KW-1185">Reference proteome</keyword>
<sequence length="267" mass="29871">MESLPQTHASELRMSQIARLAKGGRWRVEAMRSYSTDVLLWFTRGQGRITVAGVTSGYGAHNAIFIPAGTMHGFEASALVFGTAVFIPKSNDLSFPKEPVHLRLRDSGPQNEVTGILENLQRELEGDRPERSSAMHHHTGLLSVWLQRQLLLSDLEDKAPSAGQRLAVRFAGMIETHYTEGMTVAEYAEALGVTPTHLTRVCNKACGRPAHMLLNDRVLFEARRRLVETKEPIQKVAEDLGFRSAAYFTRAFQHHIGSTPSRWRKEN</sequence>
<keyword evidence="2" id="KW-0238">DNA-binding</keyword>
<dbReference type="PROSITE" id="PS01124">
    <property type="entry name" value="HTH_ARAC_FAMILY_2"/>
    <property type="match status" value="1"/>
</dbReference>
<dbReference type="InterPro" id="IPR020449">
    <property type="entry name" value="Tscrpt_reg_AraC-type_HTH"/>
</dbReference>
<dbReference type="EMBL" id="CP014327">
    <property type="protein sequence ID" value="AML53727.1"/>
    <property type="molecule type" value="Genomic_DNA"/>
</dbReference>
<dbReference type="InterPro" id="IPR009057">
    <property type="entry name" value="Homeodomain-like_sf"/>
</dbReference>
<dbReference type="GO" id="GO:0043565">
    <property type="term" value="F:sequence-specific DNA binding"/>
    <property type="evidence" value="ECO:0007669"/>
    <property type="project" value="InterPro"/>
</dbReference>
<protein>
    <submittedName>
        <fullName evidence="5">AraC family transcriptional regulator</fullName>
    </submittedName>
</protein>
<evidence type="ECO:0000256" key="3">
    <source>
        <dbReference type="ARBA" id="ARBA00023163"/>
    </source>
</evidence>
<evidence type="ECO:0000256" key="2">
    <source>
        <dbReference type="ARBA" id="ARBA00023125"/>
    </source>
</evidence>
<dbReference type="InterPro" id="IPR014710">
    <property type="entry name" value="RmlC-like_jellyroll"/>
</dbReference>
<gene>
    <name evidence="5" type="ORF">RC74_17295</name>
</gene>
<dbReference type="Proteomes" id="UP000070371">
    <property type="component" value="Chromosome"/>
</dbReference>
<evidence type="ECO:0000259" key="4">
    <source>
        <dbReference type="PROSITE" id="PS01124"/>
    </source>
</evidence>
<proteinExistence type="predicted"/>
<organism evidence="5 6">
    <name type="scientific">Falsihalocynthiibacter arcticus</name>
    <dbReference type="NCBI Taxonomy" id="1579316"/>
    <lineage>
        <taxon>Bacteria</taxon>
        <taxon>Pseudomonadati</taxon>
        <taxon>Pseudomonadota</taxon>
        <taxon>Alphaproteobacteria</taxon>
        <taxon>Rhodobacterales</taxon>
        <taxon>Roseobacteraceae</taxon>
        <taxon>Falsihalocynthiibacter</taxon>
    </lineage>
</organism>
<dbReference type="Gene3D" id="2.60.120.10">
    <property type="entry name" value="Jelly Rolls"/>
    <property type="match status" value="1"/>
</dbReference>
<dbReference type="AlphaFoldDB" id="A0A126V6E7"/>
<dbReference type="PANTHER" id="PTHR43280:SF32">
    <property type="entry name" value="TRANSCRIPTIONAL REGULATORY PROTEIN"/>
    <property type="match status" value="1"/>
</dbReference>
<feature type="domain" description="HTH araC/xylS-type" evidence="4">
    <location>
        <begin position="168"/>
        <end position="266"/>
    </location>
</feature>
<dbReference type="SUPFAM" id="SSF46689">
    <property type="entry name" value="Homeodomain-like"/>
    <property type="match status" value="1"/>
</dbReference>
<evidence type="ECO:0000256" key="1">
    <source>
        <dbReference type="ARBA" id="ARBA00023015"/>
    </source>
</evidence>
<dbReference type="Gene3D" id="1.10.10.60">
    <property type="entry name" value="Homeodomain-like"/>
    <property type="match status" value="1"/>
</dbReference>
<dbReference type="STRING" id="1579316.RC74_17295"/>
<dbReference type="PANTHER" id="PTHR43280">
    <property type="entry name" value="ARAC-FAMILY TRANSCRIPTIONAL REGULATOR"/>
    <property type="match status" value="1"/>
</dbReference>
<reference evidence="5 6" key="1">
    <citation type="submission" date="2016-02" db="EMBL/GenBank/DDBJ databases">
        <title>Complete genome sequence of Halocynthiibacter arcticus PAMC 20958t from arctic marine sediment.</title>
        <authorList>
            <person name="Lee Y.M."/>
            <person name="Baek K."/>
            <person name="Lee H.K."/>
            <person name="Shin S.C."/>
        </authorList>
    </citation>
    <scope>NUCLEOTIDE SEQUENCE [LARGE SCALE GENOMIC DNA]</scope>
    <source>
        <strain evidence="5">PAMC 20958</strain>
    </source>
</reference>
<dbReference type="Pfam" id="PF12833">
    <property type="entry name" value="HTH_18"/>
    <property type="match status" value="1"/>
</dbReference>
<dbReference type="InterPro" id="IPR018060">
    <property type="entry name" value="HTH_AraC"/>
</dbReference>
<evidence type="ECO:0000313" key="6">
    <source>
        <dbReference type="Proteomes" id="UP000070371"/>
    </source>
</evidence>
<evidence type="ECO:0000313" key="5">
    <source>
        <dbReference type="EMBL" id="AML53727.1"/>
    </source>
</evidence>
<accession>A0A126V6E7</accession>
<name>A0A126V6E7_9RHOB</name>
<dbReference type="KEGG" id="hat:RC74_17295"/>
<keyword evidence="3" id="KW-0804">Transcription</keyword>
<dbReference type="PRINTS" id="PR00032">
    <property type="entry name" value="HTHARAC"/>
</dbReference>
<dbReference type="GO" id="GO:0003700">
    <property type="term" value="F:DNA-binding transcription factor activity"/>
    <property type="evidence" value="ECO:0007669"/>
    <property type="project" value="InterPro"/>
</dbReference>
<dbReference type="SMART" id="SM00342">
    <property type="entry name" value="HTH_ARAC"/>
    <property type="match status" value="1"/>
</dbReference>
<keyword evidence="1" id="KW-0805">Transcription regulation</keyword>